<evidence type="ECO:0000259" key="1">
    <source>
        <dbReference type="Pfam" id="PF12728"/>
    </source>
</evidence>
<dbReference type="NCBIfam" id="TIGR01764">
    <property type="entry name" value="excise"/>
    <property type="match status" value="1"/>
</dbReference>
<dbReference type="InterPro" id="IPR041657">
    <property type="entry name" value="HTH_17"/>
</dbReference>
<evidence type="ECO:0000313" key="2">
    <source>
        <dbReference type="EMBL" id="MBC2398976.1"/>
    </source>
</evidence>
<feature type="domain" description="Helix-turn-helix" evidence="1">
    <location>
        <begin position="16"/>
        <end position="66"/>
    </location>
</feature>
<proteinExistence type="predicted"/>
<keyword evidence="3" id="KW-1185">Reference proteome</keyword>
<dbReference type="Pfam" id="PF12728">
    <property type="entry name" value="HTH_17"/>
    <property type="match status" value="1"/>
</dbReference>
<evidence type="ECO:0000313" key="3">
    <source>
        <dbReference type="Proteomes" id="UP000563151"/>
    </source>
</evidence>
<reference evidence="2 3" key="1">
    <citation type="submission" date="2020-04" db="EMBL/GenBank/DDBJ databases">
        <title>Genomic insights into acetone-butanol-ethanol (ABE) fermentation by sequencing solventogenic clostridia strains.</title>
        <authorList>
            <person name="Brown S."/>
        </authorList>
    </citation>
    <scope>NUCLEOTIDE SEQUENCE [LARGE SCALE GENOMIC DNA]</scope>
    <source>
        <strain evidence="2 3">DJ011</strain>
    </source>
</reference>
<protein>
    <submittedName>
        <fullName evidence="2">Helix-turn-helix domain-containing protein</fullName>
    </submittedName>
</protein>
<dbReference type="GO" id="GO:0003677">
    <property type="term" value="F:DNA binding"/>
    <property type="evidence" value="ECO:0007669"/>
    <property type="project" value="InterPro"/>
</dbReference>
<dbReference type="AlphaFoldDB" id="A0A923EC09"/>
<gene>
    <name evidence="2" type="ORF">HGG79_14510</name>
</gene>
<accession>A0A923EC09</accession>
<dbReference type="Proteomes" id="UP000563151">
    <property type="component" value="Unassembled WGS sequence"/>
</dbReference>
<organism evidence="2 3">
    <name type="scientific">Clostridium tetanomorphum</name>
    <dbReference type="NCBI Taxonomy" id="1553"/>
    <lineage>
        <taxon>Bacteria</taxon>
        <taxon>Bacillati</taxon>
        <taxon>Bacillota</taxon>
        <taxon>Clostridia</taxon>
        <taxon>Eubacteriales</taxon>
        <taxon>Clostridiaceae</taxon>
        <taxon>Clostridium</taxon>
    </lineage>
</organism>
<dbReference type="EMBL" id="JAAZWO010000020">
    <property type="protein sequence ID" value="MBC2398976.1"/>
    <property type="molecule type" value="Genomic_DNA"/>
</dbReference>
<comment type="caution">
    <text evidence="2">The sequence shown here is derived from an EMBL/GenBank/DDBJ whole genome shotgun (WGS) entry which is preliminary data.</text>
</comment>
<name>A0A923EC09_CLOTT</name>
<dbReference type="InterPro" id="IPR010093">
    <property type="entry name" value="SinI_DNA-bd"/>
</dbReference>
<sequence length="72" mass="8109">MINEKKGDKIMAVVTVYTVDEVNDLLEGKISKTSIYRAIALNRLKAVKVGKRYLINEEALNNFLSGNFESEC</sequence>